<evidence type="ECO:0000256" key="3">
    <source>
        <dbReference type="ARBA" id="ARBA00023125"/>
    </source>
</evidence>
<reference evidence="7" key="1">
    <citation type="submission" date="2020-03" db="EMBL/GenBank/DDBJ databases">
        <title>A high-quality chromosome-level genome assembly of a woody plant with both climbing and erect habits, Rhamnella rubrinervis.</title>
        <authorList>
            <person name="Lu Z."/>
            <person name="Yang Y."/>
            <person name="Zhu X."/>
            <person name="Sun Y."/>
        </authorList>
    </citation>
    <scope>NUCLEOTIDE SEQUENCE</scope>
    <source>
        <strain evidence="7">BYM</strain>
        <tissue evidence="7">Leaf</tissue>
    </source>
</reference>
<evidence type="ECO:0000313" key="7">
    <source>
        <dbReference type="EMBL" id="KAF3442852.1"/>
    </source>
</evidence>
<dbReference type="InterPro" id="IPR003441">
    <property type="entry name" value="NAC-dom"/>
</dbReference>
<comment type="caution">
    <text evidence="7">The sequence shown here is derived from an EMBL/GenBank/DDBJ whole genome shotgun (WGS) entry which is preliminary data.</text>
</comment>
<dbReference type="GO" id="GO:0005634">
    <property type="term" value="C:nucleus"/>
    <property type="evidence" value="ECO:0007669"/>
    <property type="project" value="UniProtKB-SubCell"/>
</dbReference>
<dbReference type="OrthoDB" id="1921961at2759"/>
<keyword evidence="2" id="KW-0805">Transcription regulation</keyword>
<dbReference type="Pfam" id="PF02365">
    <property type="entry name" value="NAM"/>
    <property type="match status" value="1"/>
</dbReference>
<evidence type="ECO:0000256" key="4">
    <source>
        <dbReference type="ARBA" id="ARBA00023163"/>
    </source>
</evidence>
<feature type="domain" description="NAC" evidence="6">
    <location>
        <begin position="11"/>
        <end position="165"/>
    </location>
</feature>
<keyword evidence="3" id="KW-0238">DNA-binding</keyword>
<dbReference type="SUPFAM" id="SSF101941">
    <property type="entry name" value="NAC domain"/>
    <property type="match status" value="1"/>
</dbReference>
<sequence length="362" mass="41877">MEKEQNSDIQLPPGFRFHPSDEELIVHYLKNKIVSSPLPANIITEIDLYKYDPWELPGKASFGEDEWFFFTPRDRKYPNGTRPNRAAGSGYWKATGTDKHILTSYGTKSIGVKKALVFYAGRPPKGVKTDWIMNEYRLLDTMFWTSNRKGSMRLDDWVLCRIRHKSNNPRNTWKELNSAATYEPADYFQQVDQSCSKSTNPNLEMVKDYFYKDCPMLPYIFASQEHPNCMETTSSISFQSIDNVKSCSTSIHEYFKVSNKKINDQFSVLASENMINDPFKRKHAYRENNYQSNLPTVANKKMMITNVSDCVKPNLSAVNNQDHSSTMNCWSVEQFETSDTFNISNPQWTSSNLQFQELGHLD</sequence>
<evidence type="ECO:0000256" key="2">
    <source>
        <dbReference type="ARBA" id="ARBA00023015"/>
    </source>
</evidence>
<organism evidence="7 8">
    <name type="scientific">Rhamnella rubrinervis</name>
    <dbReference type="NCBI Taxonomy" id="2594499"/>
    <lineage>
        <taxon>Eukaryota</taxon>
        <taxon>Viridiplantae</taxon>
        <taxon>Streptophyta</taxon>
        <taxon>Embryophyta</taxon>
        <taxon>Tracheophyta</taxon>
        <taxon>Spermatophyta</taxon>
        <taxon>Magnoliopsida</taxon>
        <taxon>eudicotyledons</taxon>
        <taxon>Gunneridae</taxon>
        <taxon>Pentapetalae</taxon>
        <taxon>rosids</taxon>
        <taxon>fabids</taxon>
        <taxon>Rosales</taxon>
        <taxon>Rhamnaceae</taxon>
        <taxon>rhamnoid group</taxon>
        <taxon>Rhamneae</taxon>
        <taxon>Rhamnella</taxon>
    </lineage>
</organism>
<dbReference type="GO" id="GO:0003677">
    <property type="term" value="F:DNA binding"/>
    <property type="evidence" value="ECO:0007669"/>
    <property type="project" value="UniProtKB-KW"/>
</dbReference>
<evidence type="ECO:0000313" key="8">
    <source>
        <dbReference type="Proteomes" id="UP000796880"/>
    </source>
</evidence>
<keyword evidence="8" id="KW-1185">Reference proteome</keyword>
<evidence type="ECO:0000256" key="5">
    <source>
        <dbReference type="ARBA" id="ARBA00023242"/>
    </source>
</evidence>
<protein>
    <recommendedName>
        <fullName evidence="6">NAC domain-containing protein</fullName>
    </recommendedName>
</protein>
<dbReference type="PANTHER" id="PTHR31719:SF121">
    <property type="entry name" value="NAC TRANSCRIPTION FACTOR-LIKE PROTEIN"/>
    <property type="match status" value="1"/>
</dbReference>
<proteinExistence type="predicted"/>
<name>A0A8K0MDN4_9ROSA</name>
<dbReference type="FunFam" id="2.170.150.80:FF:000008">
    <property type="entry name" value="NAC domain-containing protein 72-like"/>
    <property type="match status" value="1"/>
</dbReference>
<dbReference type="PANTHER" id="PTHR31719">
    <property type="entry name" value="NAC TRANSCRIPTION FACTOR 56"/>
    <property type="match status" value="1"/>
</dbReference>
<gene>
    <name evidence="7" type="ORF">FNV43_RR16770</name>
</gene>
<dbReference type="GO" id="GO:0006355">
    <property type="term" value="P:regulation of DNA-templated transcription"/>
    <property type="evidence" value="ECO:0007669"/>
    <property type="project" value="InterPro"/>
</dbReference>
<dbReference type="InterPro" id="IPR036093">
    <property type="entry name" value="NAC_dom_sf"/>
</dbReference>
<accession>A0A8K0MDN4</accession>
<dbReference type="Proteomes" id="UP000796880">
    <property type="component" value="Unassembled WGS sequence"/>
</dbReference>
<evidence type="ECO:0000256" key="1">
    <source>
        <dbReference type="ARBA" id="ARBA00004123"/>
    </source>
</evidence>
<comment type="subcellular location">
    <subcellularLocation>
        <location evidence="1">Nucleus</location>
    </subcellularLocation>
</comment>
<keyword evidence="4" id="KW-0804">Transcription</keyword>
<dbReference type="Gene3D" id="2.170.150.80">
    <property type="entry name" value="NAC domain"/>
    <property type="match status" value="1"/>
</dbReference>
<evidence type="ECO:0000259" key="6">
    <source>
        <dbReference type="PROSITE" id="PS51005"/>
    </source>
</evidence>
<dbReference type="PROSITE" id="PS51005">
    <property type="entry name" value="NAC"/>
    <property type="match status" value="1"/>
</dbReference>
<keyword evidence="5" id="KW-0539">Nucleus</keyword>
<dbReference type="EMBL" id="VOIH02000007">
    <property type="protein sequence ID" value="KAF3442852.1"/>
    <property type="molecule type" value="Genomic_DNA"/>
</dbReference>
<dbReference type="AlphaFoldDB" id="A0A8K0MDN4"/>